<evidence type="ECO:0000256" key="5">
    <source>
        <dbReference type="ARBA" id="ARBA00023136"/>
    </source>
</evidence>
<dbReference type="Gene3D" id="1.20.1720.10">
    <property type="entry name" value="Multidrug resistance protein D"/>
    <property type="match status" value="1"/>
</dbReference>
<keyword evidence="4 6" id="KW-1133">Transmembrane helix</keyword>
<dbReference type="InterPro" id="IPR036259">
    <property type="entry name" value="MFS_trans_sf"/>
</dbReference>
<gene>
    <name evidence="8" type="ORF">BCR43DRAFT_469289</name>
</gene>
<proteinExistence type="predicted"/>
<dbReference type="PANTHER" id="PTHR23502">
    <property type="entry name" value="MAJOR FACILITATOR SUPERFAMILY"/>
    <property type="match status" value="1"/>
</dbReference>
<dbReference type="InParanoid" id="A0A1X2HNF6"/>
<organism evidence="8 9">
    <name type="scientific">Syncephalastrum racemosum</name>
    <name type="common">Filamentous fungus</name>
    <dbReference type="NCBI Taxonomy" id="13706"/>
    <lineage>
        <taxon>Eukaryota</taxon>
        <taxon>Fungi</taxon>
        <taxon>Fungi incertae sedis</taxon>
        <taxon>Mucoromycota</taxon>
        <taxon>Mucoromycotina</taxon>
        <taxon>Mucoromycetes</taxon>
        <taxon>Mucorales</taxon>
        <taxon>Syncephalastraceae</taxon>
        <taxon>Syncephalastrum</taxon>
    </lineage>
</organism>
<dbReference type="EMBL" id="MCGN01000002">
    <property type="protein sequence ID" value="ORZ00925.1"/>
    <property type="molecule type" value="Genomic_DNA"/>
</dbReference>
<feature type="transmembrane region" description="Helical" evidence="6">
    <location>
        <begin position="29"/>
        <end position="46"/>
    </location>
</feature>
<evidence type="ECO:0000259" key="7">
    <source>
        <dbReference type="PROSITE" id="PS50850"/>
    </source>
</evidence>
<evidence type="ECO:0000256" key="1">
    <source>
        <dbReference type="ARBA" id="ARBA00004141"/>
    </source>
</evidence>
<evidence type="ECO:0000256" key="2">
    <source>
        <dbReference type="ARBA" id="ARBA00022448"/>
    </source>
</evidence>
<dbReference type="Proteomes" id="UP000242180">
    <property type="component" value="Unassembled WGS sequence"/>
</dbReference>
<dbReference type="GO" id="GO:0022857">
    <property type="term" value="F:transmembrane transporter activity"/>
    <property type="evidence" value="ECO:0007669"/>
    <property type="project" value="InterPro"/>
</dbReference>
<dbReference type="PROSITE" id="PS50850">
    <property type="entry name" value="MFS"/>
    <property type="match status" value="1"/>
</dbReference>
<reference evidence="8 9" key="1">
    <citation type="submission" date="2016-07" db="EMBL/GenBank/DDBJ databases">
        <title>Pervasive Adenine N6-methylation of Active Genes in Fungi.</title>
        <authorList>
            <consortium name="DOE Joint Genome Institute"/>
            <person name="Mondo S.J."/>
            <person name="Dannebaum R.O."/>
            <person name="Kuo R.C."/>
            <person name="Labutti K."/>
            <person name="Haridas S."/>
            <person name="Kuo A."/>
            <person name="Salamov A."/>
            <person name="Ahrendt S.R."/>
            <person name="Lipzen A."/>
            <person name="Sullivan W."/>
            <person name="Andreopoulos W.B."/>
            <person name="Clum A."/>
            <person name="Lindquist E."/>
            <person name="Daum C."/>
            <person name="Ramamoorthy G.K."/>
            <person name="Gryganskyi A."/>
            <person name="Culley D."/>
            <person name="Magnuson J.K."/>
            <person name="James T.Y."/>
            <person name="O'Malley M.A."/>
            <person name="Stajich J.E."/>
            <person name="Spatafora J.W."/>
            <person name="Visel A."/>
            <person name="Grigoriev I.V."/>
        </authorList>
    </citation>
    <scope>NUCLEOTIDE SEQUENCE [LARGE SCALE GENOMIC DNA]</scope>
    <source>
        <strain evidence="8 9">NRRL 2496</strain>
    </source>
</reference>
<dbReference type="STRING" id="13706.A0A1X2HNF6"/>
<evidence type="ECO:0000256" key="4">
    <source>
        <dbReference type="ARBA" id="ARBA00022989"/>
    </source>
</evidence>
<comment type="subcellular location">
    <subcellularLocation>
        <location evidence="1">Membrane</location>
        <topology evidence="1">Multi-pass membrane protein</topology>
    </subcellularLocation>
</comment>
<keyword evidence="9" id="KW-1185">Reference proteome</keyword>
<evidence type="ECO:0000313" key="9">
    <source>
        <dbReference type="Proteomes" id="UP000242180"/>
    </source>
</evidence>
<feature type="domain" description="Major facilitator superfamily (MFS) profile" evidence="7">
    <location>
        <begin position="1"/>
        <end position="143"/>
    </location>
</feature>
<evidence type="ECO:0000256" key="6">
    <source>
        <dbReference type="SAM" id="Phobius"/>
    </source>
</evidence>
<feature type="transmembrane region" description="Helical" evidence="6">
    <location>
        <begin position="115"/>
        <end position="137"/>
    </location>
</feature>
<dbReference type="AlphaFoldDB" id="A0A1X2HNF6"/>
<accession>A0A1X2HNF6</accession>
<keyword evidence="3 6" id="KW-0812">Transmembrane</keyword>
<dbReference type="InterPro" id="IPR011701">
    <property type="entry name" value="MFS"/>
</dbReference>
<protein>
    <submittedName>
        <fullName evidence="8">Major facilitator superfamily domain-containing protein</fullName>
    </submittedName>
</protein>
<dbReference type="Pfam" id="PF07690">
    <property type="entry name" value="MFS_1"/>
    <property type="match status" value="1"/>
</dbReference>
<keyword evidence="5 6" id="KW-0472">Membrane</keyword>
<dbReference type="PANTHER" id="PTHR23502:SF51">
    <property type="entry name" value="QUINIDINE RESISTANCE PROTEIN 1-RELATED"/>
    <property type="match status" value="1"/>
</dbReference>
<sequence>MVAATYTIGSSISPLIMGPLSDTWGRRPVYIFILLVYVAASSGAAISKQIWHLSIMIILQGFADSSTLPLCDGVLSDIALPAERGKYVLLFTIGRMIIPLTGPVIGGIITHTVGWRWVFVLLAAMGSVCLIFIGVFIPETLRI</sequence>
<dbReference type="SUPFAM" id="SSF103473">
    <property type="entry name" value="MFS general substrate transporter"/>
    <property type="match status" value="1"/>
</dbReference>
<feature type="non-terminal residue" evidence="8">
    <location>
        <position position="143"/>
    </location>
</feature>
<dbReference type="OrthoDB" id="440553at2759"/>
<evidence type="ECO:0000256" key="3">
    <source>
        <dbReference type="ARBA" id="ARBA00022692"/>
    </source>
</evidence>
<comment type="caution">
    <text evidence="8">The sequence shown here is derived from an EMBL/GenBank/DDBJ whole genome shotgun (WGS) entry which is preliminary data.</text>
</comment>
<dbReference type="GO" id="GO:0005886">
    <property type="term" value="C:plasma membrane"/>
    <property type="evidence" value="ECO:0007669"/>
    <property type="project" value="TreeGrafter"/>
</dbReference>
<feature type="transmembrane region" description="Helical" evidence="6">
    <location>
        <begin position="87"/>
        <end position="109"/>
    </location>
</feature>
<dbReference type="InterPro" id="IPR020846">
    <property type="entry name" value="MFS_dom"/>
</dbReference>
<evidence type="ECO:0000313" key="8">
    <source>
        <dbReference type="EMBL" id="ORZ00925.1"/>
    </source>
</evidence>
<name>A0A1X2HNF6_SYNRA</name>
<keyword evidence="2" id="KW-0813">Transport</keyword>